<dbReference type="AlphaFoldDB" id="A0A448X2C2"/>
<sequence>MGQGRHNIIYNHSSTFCIFLSFSRSLTLEFPIVLSFPVSSPCFRVIVAQIFTVYLCPIFSDAIASTTRPFVSGPSPQPSLSFCPSLLYPALFLSLFHCLLPVGNRLGNPAMRERRTSIQAVGQSGSASPRQVALSTHNIFCPG</sequence>
<keyword evidence="2" id="KW-1185">Reference proteome</keyword>
<accession>A0A448X2C2</accession>
<evidence type="ECO:0000313" key="2">
    <source>
        <dbReference type="Proteomes" id="UP000784294"/>
    </source>
</evidence>
<protein>
    <submittedName>
        <fullName evidence="1">Uncharacterized protein</fullName>
    </submittedName>
</protein>
<dbReference type="Proteomes" id="UP000784294">
    <property type="component" value="Unassembled WGS sequence"/>
</dbReference>
<reference evidence="1" key="1">
    <citation type="submission" date="2018-11" db="EMBL/GenBank/DDBJ databases">
        <authorList>
            <consortium name="Pathogen Informatics"/>
        </authorList>
    </citation>
    <scope>NUCLEOTIDE SEQUENCE</scope>
</reference>
<evidence type="ECO:0000313" key="1">
    <source>
        <dbReference type="EMBL" id="VEL26001.1"/>
    </source>
</evidence>
<gene>
    <name evidence="1" type="ORF">PXEA_LOCUS19441</name>
</gene>
<comment type="caution">
    <text evidence="1">The sequence shown here is derived from an EMBL/GenBank/DDBJ whole genome shotgun (WGS) entry which is preliminary data.</text>
</comment>
<dbReference type="EMBL" id="CAAALY010077483">
    <property type="protein sequence ID" value="VEL26001.1"/>
    <property type="molecule type" value="Genomic_DNA"/>
</dbReference>
<proteinExistence type="predicted"/>
<organism evidence="1 2">
    <name type="scientific">Protopolystoma xenopodis</name>
    <dbReference type="NCBI Taxonomy" id="117903"/>
    <lineage>
        <taxon>Eukaryota</taxon>
        <taxon>Metazoa</taxon>
        <taxon>Spiralia</taxon>
        <taxon>Lophotrochozoa</taxon>
        <taxon>Platyhelminthes</taxon>
        <taxon>Monogenea</taxon>
        <taxon>Polyopisthocotylea</taxon>
        <taxon>Polystomatidea</taxon>
        <taxon>Polystomatidae</taxon>
        <taxon>Protopolystoma</taxon>
    </lineage>
</organism>
<name>A0A448X2C2_9PLAT</name>